<dbReference type="RefSeq" id="XP_047767897.1">
    <property type="nucleotide sequence ID" value="XM_047912113.1"/>
</dbReference>
<dbReference type="Proteomes" id="UP000756132">
    <property type="component" value="Chromosome 11"/>
</dbReference>
<evidence type="ECO:0000313" key="9">
    <source>
        <dbReference type="EMBL" id="UJO23531.1"/>
    </source>
</evidence>
<dbReference type="OMA" id="SGMEYWT"/>
<evidence type="ECO:0000256" key="7">
    <source>
        <dbReference type="SAM" id="Phobius"/>
    </source>
</evidence>
<reference evidence="9" key="1">
    <citation type="submission" date="2021-12" db="EMBL/GenBank/DDBJ databases">
        <authorList>
            <person name="Zaccaron A."/>
            <person name="Stergiopoulos I."/>
        </authorList>
    </citation>
    <scope>NUCLEOTIDE SEQUENCE</scope>
    <source>
        <strain evidence="9">Race5_Kim</strain>
    </source>
</reference>
<name>A0A9Q8UV17_PASFU</name>
<keyword evidence="3 7" id="KW-1133">Transmembrane helix</keyword>
<evidence type="ECO:0000256" key="4">
    <source>
        <dbReference type="ARBA" id="ARBA00023136"/>
    </source>
</evidence>
<feature type="transmembrane region" description="Helical" evidence="7">
    <location>
        <begin position="214"/>
        <end position="239"/>
    </location>
</feature>
<dbReference type="PANTHER" id="PTHR33048">
    <property type="entry name" value="PTH11-LIKE INTEGRAL MEMBRANE PROTEIN (AFU_ORTHOLOGUE AFUA_5G11245)"/>
    <property type="match status" value="1"/>
</dbReference>
<evidence type="ECO:0000256" key="3">
    <source>
        <dbReference type="ARBA" id="ARBA00022989"/>
    </source>
</evidence>
<gene>
    <name evidence="9" type="ORF">CLAFUR5_12965</name>
</gene>
<feature type="transmembrane region" description="Helical" evidence="7">
    <location>
        <begin position="14"/>
        <end position="35"/>
    </location>
</feature>
<dbReference type="KEGG" id="ffu:CLAFUR5_12965"/>
<reference evidence="9" key="2">
    <citation type="journal article" date="2022" name="Microb. Genom.">
        <title>A chromosome-scale genome assembly of the tomato pathogen Cladosporium fulvum reveals a compartmentalized genome architecture and the presence of a dispensable chromosome.</title>
        <authorList>
            <person name="Zaccaron A.Z."/>
            <person name="Chen L.H."/>
            <person name="Samaras A."/>
            <person name="Stergiopoulos I."/>
        </authorList>
    </citation>
    <scope>NUCLEOTIDE SEQUENCE</scope>
    <source>
        <strain evidence="9">Race5_Kim</strain>
    </source>
</reference>
<dbReference type="Pfam" id="PF20684">
    <property type="entry name" value="Fung_rhodopsin"/>
    <property type="match status" value="1"/>
</dbReference>
<feature type="transmembrane region" description="Helical" evidence="7">
    <location>
        <begin position="133"/>
        <end position="154"/>
    </location>
</feature>
<evidence type="ECO:0000259" key="8">
    <source>
        <dbReference type="Pfam" id="PF20684"/>
    </source>
</evidence>
<sequence>MATLLQAFVSRETLFAFCIVGIVVTTSITLLRVYVRIKKQRLLREDDYALLAAYALYVTLAALYIADIPYLYSVMDWLEGKVPLNQVPVEDYAHMMRFNFAVTLFFWTVLWSVKFSLLLFFRRVILHTDWLKAWWAICIFTVLTYVGCVISQFMSCDNIHDFTVLGKCSQPRNTRAQIISLYYSFSADVITDFAIMALPLRIVSTLKMAKRDKWILAGLFSVTAVAIVTSIIRVFLIWAKTGSSTPSPPWLGLWAVIECMVSIIVGCIPAISQIFRNVGQTSSAHSGSSSNPKHRYHVGLVPSGSGHTKTTVGRSDSLVPSTSESEKPLHSDVDCIRSRTDVTVRQDNGDIDMELTALRER</sequence>
<dbReference type="GO" id="GO:0016020">
    <property type="term" value="C:membrane"/>
    <property type="evidence" value="ECO:0007669"/>
    <property type="project" value="UniProtKB-SubCell"/>
</dbReference>
<feature type="transmembrane region" description="Helical" evidence="7">
    <location>
        <begin position="98"/>
        <end position="121"/>
    </location>
</feature>
<protein>
    <recommendedName>
        <fullName evidence="8">Rhodopsin domain-containing protein</fullName>
    </recommendedName>
</protein>
<dbReference type="AlphaFoldDB" id="A0A9Q8UV17"/>
<proteinExistence type="inferred from homology"/>
<feature type="transmembrane region" description="Helical" evidence="7">
    <location>
        <begin position="181"/>
        <end position="202"/>
    </location>
</feature>
<feature type="compositionally biased region" description="Polar residues" evidence="6">
    <location>
        <begin position="305"/>
        <end position="323"/>
    </location>
</feature>
<feature type="domain" description="Rhodopsin" evidence="8">
    <location>
        <begin position="31"/>
        <end position="276"/>
    </location>
</feature>
<evidence type="ECO:0000256" key="5">
    <source>
        <dbReference type="ARBA" id="ARBA00038359"/>
    </source>
</evidence>
<dbReference type="OrthoDB" id="2988756at2759"/>
<dbReference type="InterPro" id="IPR052337">
    <property type="entry name" value="SAT4-like"/>
</dbReference>
<accession>A0A9Q8UV17</accession>
<dbReference type="GeneID" id="71992843"/>
<feature type="transmembrane region" description="Helical" evidence="7">
    <location>
        <begin position="251"/>
        <end position="271"/>
    </location>
</feature>
<dbReference type="EMBL" id="CP090173">
    <property type="protein sequence ID" value="UJO23531.1"/>
    <property type="molecule type" value="Genomic_DNA"/>
</dbReference>
<feature type="region of interest" description="Disordered" evidence="6">
    <location>
        <begin position="301"/>
        <end position="330"/>
    </location>
</feature>
<comment type="similarity">
    <text evidence="5">Belongs to the SAT4 family.</text>
</comment>
<comment type="subcellular location">
    <subcellularLocation>
        <location evidence="1">Membrane</location>
        <topology evidence="1">Multi-pass membrane protein</topology>
    </subcellularLocation>
</comment>
<evidence type="ECO:0000313" key="10">
    <source>
        <dbReference type="Proteomes" id="UP000756132"/>
    </source>
</evidence>
<dbReference type="InterPro" id="IPR049326">
    <property type="entry name" value="Rhodopsin_dom_fungi"/>
</dbReference>
<evidence type="ECO:0000256" key="6">
    <source>
        <dbReference type="SAM" id="MobiDB-lite"/>
    </source>
</evidence>
<evidence type="ECO:0000256" key="2">
    <source>
        <dbReference type="ARBA" id="ARBA00022692"/>
    </source>
</evidence>
<evidence type="ECO:0000256" key="1">
    <source>
        <dbReference type="ARBA" id="ARBA00004141"/>
    </source>
</evidence>
<keyword evidence="4 7" id="KW-0472">Membrane</keyword>
<feature type="transmembrane region" description="Helical" evidence="7">
    <location>
        <begin position="47"/>
        <end position="66"/>
    </location>
</feature>
<organism evidence="9 10">
    <name type="scientific">Passalora fulva</name>
    <name type="common">Tomato leaf mold</name>
    <name type="synonym">Cladosporium fulvum</name>
    <dbReference type="NCBI Taxonomy" id="5499"/>
    <lineage>
        <taxon>Eukaryota</taxon>
        <taxon>Fungi</taxon>
        <taxon>Dikarya</taxon>
        <taxon>Ascomycota</taxon>
        <taxon>Pezizomycotina</taxon>
        <taxon>Dothideomycetes</taxon>
        <taxon>Dothideomycetidae</taxon>
        <taxon>Mycosphaerellales</taxon>
        <taxon>Mycosphaerellaceae</taxon>
        <taxon>Fulvia</taxon>
    </lineage>
</organism>
<dbReference type="PANTHER" id="PTHR33048:SF47">
    <property type="entry name" value="INTEGRAL MEMBRANE PROTEIN-RELATED"/>
    <property type="match status" value="1"/>
</dbReference>
<keyword evidence="2 7" id="KW-0812">Transmembrane</keyword>
<keyword evidence="10" id="KW-1185">Reference proteome</keyword>